<dbReference type="AlphaFoldDB" id="A0AB74UAA8"/>
<dbReference type="EMBL" id="CP159578">
    <property type="protein sequence ID" value="XCJ80956.1"/>
    <property type="molecule type" value="Genomic_DNA"/>
</dbReference>
<reference evidence="2" key="1">
    <citation type="submission" date="2024-06" db="EMBL/GenBank/DDBJ databases">
        <title>Complete genome of Salinicola endophyticus HNIBRBA4755.</title>
        <authorList>
            <person name="Shin S.Y."/>
            <person name="Kang H."/>
            <person name="Song J."/>
        </authorList>
    </citation>
    <scope>NUCLEOTIDE SEQUENCE</scope>
    <source>
        <strain evidence="2">HNIBRBA4755</strain>
    </source>
</reference>
<dbReference type="InterPro" id="IPR052741">
    <property type="entry name" value="Mitochondrial_HTD2"/>
</dbReference>
<dbReference type="PANTHER" id="PTHR28152:SF1">
    <property type="entry name" value="HYDROXYACYL-THIOESTER DEHYDRATASE TYPE 2, MITOCHONDRIAL"/>
    <property type="match status" value="1"/>
</dbReference>
<name>A0AB74UAA8_9GAMM</name>
<feature type="region of interest" description="Disordered" evidence="1">
    <location>
        <begin position="257"/>
        <end position="285"/>
    </location>
</feature>
<dbReference type="GO" id="GO:0019171">
    <property type="term" value="F:(3R)-hydroxyacyl-[acyl-carrier-protein] dehydratase activity"/>
    <property type="evidence" value="ECO:0007669"/>
    <property type="project" value="TreeGrafter"/>
</dbReference>
<evidence type="ECO:0000256" key="1">
    <source>
        <dbReference type="SAM" id="MobiDB-lite"/>
    </source>
</evidence>
<dbReference type="InterPro" id="IPR029069">
    <property type="entry name" value="HotDog_dom_sf"/>
</dbReference>
<dbReference type="Gene3D" id="3.10.129.10">
    <property type="entry name" value="Hotdog Thioesterase"/>
    <property type="match status" value="2"/>
</dbReference>
<dbReference type="SUPFAM" id="SSF54637">
    <property type="entry name" value="Thioesterase/thiol ester dehydrase-isomerase"/>
    <property type="match status" value="1"/>
</dbReference>
<proteinExistence type="predicted"/>
<organism evidence="2">
    <name type="scientific">Salinicola endophyticus</name>
    <dbReference type="NCBI Taxonomy" id="1949083"/>
    <lineage>
        <taxon>Bacteria</taxon>
        <taxon>Pseudomonadati</taxon>
        <taxon>Pseudomonadota</taxon>
        <taxon>Gammaproteobacteria</taxon>
        <taxon>Oceanospirillales</taxon>
        <taxon>Halomonadaceae</taxon>
        <taxon>Salinicola</taxon>
    </lineage>
</organism>
<protein>
    <submittedName>
        <fullName evidence="2">Itaconyl-CoA hydratase</fullName>
    </submittedName>
</protein>
<accession>A0AB74UAA8</accession>
<gene>
    <name evidence="2" type="ORF">ABV408_07175</name>
</gene>
<evidence type="ECO:0000313" key="2">
    <source>
        <dbReference type="EMBL" id="XCJ80956.1"/>
    </source>
</evidence>
<dbReference type="RefSeq" id="WP_353981765.1">
    <property type="nucleotide sequence ID" value="NZ_CP159578.1"/>
</dbReference>
<dbReference type="PANTHER" id="PTHR28152">
    <property type="entry name" value="HYDROXYACYL-THIOESTER DEHYDRATASE TYPE 2, MITOCHONDRIAL"/>
    <property type="match status" value="1"/>
</dbReference>
<sequence length="285" mass="31308">MSTDPLAPWLERREQCRDRLDSALVARLAATLGAPCPADQAALPPLWHWAFFQLPTPPEGIGADGHPTRGGFLPPAEGRQRMWAGGELEFLSPLRVACDAERHSRVASIEEKSGRSGSLLFVAVEHEYHQAGSVAIRETQRIVYRQPSAPKLALEEPMPPADWSRTVQPDPVLLFRYSAATFNGHRIHYDWPYATATEGYPGLVVHGPLIATLLLHAFSQVHPEATPRRLRYRGLRPLFADRPFEVGGRLVGAGQAELSAGNTDGPAQRATLEFDTPADPEAVRP</sequence>